<evidence type="ECO:0008006" key="4">
    <source>
        <dbReference type="Google" id="ProtNLM"/>
    </source>
</evidence>
<sequence length="149" mass="17036">MKTSHSTPSDRKRFITKQRKRKNSILRLAHKFARDCHFNVLTFVENPENGQSFVYNSTKTPWWIGFLDELLRVKPATRKLFPEDFESNADSESENSRGSASRKTLRDTRKRRVREVIALPEPPSFVLSSRAKAKLASSGLSSNGIKQKG</sequence>
<dbReference type="EMBL" id="KV745218">
    <property type="protein sequence ID" value="OCK76351.1"/>
    <property type="molecule type" value="Genomic_DNA"/>
</dbReference>
<organism evidence="2 3">
    <name type="scientific">Lepidopterella palustris CBS 459.81</name>
    <dbReference type="NCBI Taxonomy" id="1314670"/>
    <lineage>
        <taxon>Eukaryota</taxon>
        <taxon>Fungi</taxon>
        <taxon>Dikarya</taxon>
        <taxon>Ascomycota</taxon>
        <taxon>Pezizomycotina</taxon>
        <taxon>Dothideomycetes</taxon>
        <taxon>Pleosporomycetidae</taxon>
        <taxon>Mytilinidiales</taxon>
        <taxon>Argynnaceae</taxon>
        <taxon>Lepidopterella</taxon>
    </lineage>
</organism>
<proteinExistence type="predicted"/>
<evidence type="ECO:0000313" key="2">
    <source>
        <dbReference type="EMBL" id="OCK76351.1"/>
    </source>
</evidence>
<name>A0A8E2E2U7_9PEZI</name>
<dbReference type="AlphaFoldDB" id="A0A8E2E2U7"/>
<protein>
    <recommendedName>
        <fullName evidence="4">MADS-box domain-containing protein</fullName>
    </recommendedName>
</protein>
<dbReference type="Proteomes" id="UP000250266">
    <property type="component" value="Unassembled WGS sequence"/>
</dbReference>
<feature type="compositionally biased region" description="Acidic residues" evidence="1">
    <location>
        <begin position="83"/>
        <end position="93"/>
    </location>
</feature>
<keyword evidence="3" id="KW-1185">Reference proteome</keyword>
<evidence type="ECO:0000256" key="1">
    <source>
        <dbReference type="SAM" id="MobiDB-lite"/>
    </source>
</evidence>
<accession>A0A8E2E2U7</accession>
<evidence type="ECO:0000313" key="3">
    <source>
        <dbReference type="Proteomes" id="UP000250266"/>
    </source>
</evidence>
<gene>
    <name evidence="2" type="ORF">K432DRAFT_385497</name>
</gene>
<feature type="region of interest" description="Disordered" evidence="1">
    <location>
        <begin position="82"/>
        <end position="115"/>
    </location>
</feature>
<reference evidence="2 3" key="1">
    <citation type="journal article" date="2016" name="Nat. Commun.">
        <title>Ectomycorrhizal ecology is imprinted in the genome of the dominant symbiotic fungus Cenococcum geophilum.</title>
        <authorList>
            <consortium name="DOE Joint Genome Institute"/>
            <person name="Peter M."/>
            <person name="Kohler A."/>
            <person name="Ohm R.A."/>
            <person name="Kuo A."/>
            <person name="Krutzmann J."/>
            <person name="Morin E."/>
            <person name="Arend M."/>
            <person name="Barry K.W."/>
            <person name="Binder M."/>
            <person name="Choi C."/>
            <person name="Clum A."/>
            <person name="Copeland A."/>
            <person name="Grisel N."/>
            <person name="Haridas S."/>
            <person name="Kipfer T."/>
            <person name="LaButti K."/>
            <person name="Lindquist E."/>
            <person name="Lipzen A."/>
            <person name="Maire R."/>
            <person name="Meier B."/>
            <person name="Mihaltcheva S."/>
            <person name="Molinier V."/>
            <person name="Murat C."/>
            <person name="Poggeler S."/>
            <person name="Quandt C.A."/>
            <person name="Sperisen C."/>
            <person name="Tritt A."/>
            <person name="Tisserant E."/>
            <person name="Crous P.W."/>
            <person name="Henrissat B."/>
            <person name="Nehls U."/>
            <person name="Egli S."/>
            <person name="Spatafora J.W."/>
            <person name="Grigoriev I.V."/>
            <person name="Martin F.M."/>
        </authorList>
    </citation>
    <scope>NUCLEOTIDE SEQUENCE [LARGE SCALE GENOMIC DNA]</scope>
    <source>
        <strain evidence="2 3">CBS 459.81</strain>
    </source>
</reference>